<name>A0A843U065_COLES</name>
<organism evidence="1 2">
    <name type="scientific">Colocasia esculenta</name>
    <name type="common">Wild taro</name>
    <name type="synonym">Arum esculentum</name>
    <dbReference type="NCBI Taxonomy" id="4460"/>
    <lineage>
        <taxon>Eukaryota</taxon>
        <taxon>Viridiplantae</taxon>
        <taxon>Streptophyta</taxon>
        <taxon>Embryophyta</taxon>
        <taxon>Tracheophyta</taxon>
        <taxon>Spermatophyta</taxon>
        <taxon>Magnoliopsida</taxon>
        <taxon>Liliopsida</taxon>
        <taxon>Araceae</taxon>
        <taxon>Aroideae</taxon>
        <taxon>Colocasieae</taxon>
        <taxon>Colocasia</taxon>
    </lineage>
</organism>
<reference evidence="1" key="1">
    <citation type="submission" date="2017-07" db="EMBL/GenBank/DDBJ databases">
        <title>Taro Niue Genome Assembly and Annotation.</title>
        <authorList>
            <person name="Atibalentja N."/>
            <person name="Keating K."/>
            <person name="Fields C.J."/>
        </authorList>
    </citation>
    <scope>NUCLEOTIDE SEQUENCE</scope>
    <source>
        <strain evidence="1">Niue_2</strain>
        <tissue evidence="1">Leaf</tissue>
    </source>
</reference>
<sequence length="145" mass="15330">MSASLEHFSGRRGKRCWIAALSPGSLGCRGVGRLVRSHCLALHGSGAVSGGQTWDRSPARLRLVVVVVHASHSEGRGDLDLWSSGKTPLCCSCFRCRTGEGPGSLLGFVREAHPPLLPSRFELEGAGARVRTVCVVPLVVSSISN</sequence>
<keyword evidence="2" id="KW-1185">Reference proteome</keyword>
<dbReference type="AlphaFoldDB" id="A0A843U065"/>
<comment type="caution">
    <text evidence="1">The sequence shown here is derived from an EMBL/GenBank/DDBJ whole genome shotgun (WGS) entry which is preliminary data.</text>
</comment>
<proteinExistence type="predicted"/>
<evidence type="ECO:0000313" key="1">
    <source>
        <dbReference type="EMBL" id="MQL75023.1"/>
    </source>
</evidence>
<feature type="non-terminal residue" evidence="1">
    <location>
        <position position="145"/>
    </location>
</feature>
<gene>
    <name evidence="1" type="ORF">Taro_007404</name>
</gene>
<evidence type="ECO:0000313" key="2">
    <source>
        <dbReference type="Proteomes" id="UP000652761"/>
    </source>
</evidence>
<dbReference type="Proteomes" id="UP000652761">
    <property type="component" value="Unassembled WGS sequence"/>
</dbReference>
<accession>A0A843U065</accession>
<dbReference type="EMBL" id="NMUH01000232">
    <property type="protein sequence ID" value="MQL75023.1"/>
    <property type="molecule type" value="Genomic_DNA"/>
</dbReference>
<protein>
    <submittedName>
        <fullName evidence="1">Uncharacterized protein</fullName>
    </submittedName>
</protein>